<proteinExistence type="predicted"/>
<sequence>MNEERGMSNLALLSSFSILQPMTRRLYAIICSFTVYKGV</sequence>
<evidence type="ECO:0000313" key="1">
    <source>
        <dbReference type="EMBL" id="AEN86963.1"/>
    </source>
</evidence>
<dbReference type="EMBL" id="CP003017">
    <property type="protein sequence ID" value="AEN86963.1"/>
    <property type="molecule type" value="Genomic_DNA"/>
</dbReference>
<reference evidence="1 2" key="1">
    <citation type="journal article" date="2011" name="J. Bacteriol.">
        <title>Complete genome sequence of the industrial strain Bacillus megaterium WSH-002.</title>
        <authorList>
            <person name="Liu L."/>
            <person name="Li Y."/>
            <person name="Zhang J."/>
            <person name="Zou W."/>
            <person name="Zhou Z."/>
            <person name="Liu J."/>
            <person name="Li X."/>
            <person name="Wang L."/>
            <person name="Chen J."/>
        </authorList>
    </citation>
    <scope>NUCLEOTIDE SEQUENCE [LARGE SCALE GENOMIC DNA]</scope>
    <source>
        <strain evidence="1 2">WSH-002</strain>
    </source>
</reference>
<organism evidence="1 2">
    <name type="scientific">Priestia megaterium (strain WSH-002)</name>
    <name type="common">Bacillus megaterium</name>
    <dbReference type="NCBI Taxonomy" id="1006007"/>
    <lineage>
        <taxon>Bacteria</taxon>
        <taxon>Bacillati</taxon>
        <taxon>Bacillota</taxon>
        <taxon>Bacilli</taxon>
        <taxon>Bacillales</taxon>
        <taxon>Bacillaceae</taxon>
        <taxon>Priestia</taxon>
    </lineage>
</organism>
<gene>
    <name evidence="1" type="ORF">BMWSH_0079</name>
</gene>
<protein>
    <submittedName>
        <fullName evidence="1">Uncharacterized protein</fullName>
    </submittedName>
</protein>
<evidence type="ECO:0000313" key="2">
    <source>
        <dbReference type="Proteomes" id="UP000001283"/>
    </source>
</evidence>
<dbReference type="Proteomes" id="UP000001283">
    <property type="component" value="Chromosome"/>
</dbReference>
<dbReference type="KEGG" id="bmh:BMWSH_0079"/>
<dbReference type="AlphaFoldDB" id="A0A8D4BGL6"/>
<accession>A0A8D4BGL6</accession>
<name>A0A8D4BGL6_PRIMW</name>